<keyword evidence="2" id="KW-0812">Transmembrane</keyword>
<keyword evidence="2" id="KW-1133">Transmembrane helix</keyword>
<dbReference type="AlphaFoldDB" id="R7QJV8"/>
<evidence type="ECO:0000313" key="3">
    <source>
        <dbReference type="EMBL" id="CDF38374.1"/>
    </source>
</evidence>
<keyword evidence="2" id="KW-0472">Membrane</keyword>
<organism evidence="3 4">
    <name type="scientific">Chondrus crispus</name>
    <name type="common">Carrageen Irish moss</name>
    <name type="synonym">Polymorpha crispa</name>
    <dbReference type="NCBI Taxonomy" id="2769"/>
    <lineage>
        <taxon>Eukaryota</taxon>
        <taxon>Rhodophyta</taxon>
        <taxon>Florideophyceae</taxon>
        <taxon>Rhodymeniophycidae</taxon>
        <taxon>Gigartinales</taxon>
        <taxon>Gigartinaceae</taxon>
        <taxon>Chondrus</taxon>
    </lineage>
</organism>
<dbReference type="RefSeq" id="XP_005718259.1">
    <property type="nucleotide sequence ID" value="XM_005718202.1"/>
</dbReference>
<protein>
    <submittedName>
        <fullName evidence="3">Uncharacterized protein</fullName>
    </submittedName>
</protein>
<gene>
    <name evidence="3" type="ORF">CHC_T00000971001</name>
</gene>
<feature type="transmembrane region" description="Helical" evidence="2">
    <location>
        <begin position="21"/>
        <end position="43"/>
    </location>
</feature>
<proteinExistence type="predicted"/>
<keyword evidence="4" id="KW-1185">Reference proteome</keyword>
<dbReference type="GeneID" id="17325979"/>
<dbReference type="EMBL" id="HG001924">
    <property type="protein sequence ID" value="CDF38374.1"/>
    <property type="molecule type" value="Genomic_DNA"/>
</dbReference>
<dbReference type="Gramene" id="CDF38374">
    <property type="protein sequence ID" value="CDF38374"/>
    <property type="gene ID" value="CHC_T00000971001"/>
</dbReference>
<dbReference type="KEGG" id="ccp:CHC_T00000971001"/>
<evidence type="ECO:0000256" key="2">
    <source>
        <dbReference type="SAM" id="Phobius"/>
    </source>
</evidence>
<evidence type="ECO:0000313" key="4">
    <source>
        <dbReference type="Proteomes" id="UP000012073"/>
    </source>
</evidence>
<evidence type="ECO:0000256" key="1">
    <source>
        <dbReference type="SAM" id="MobiDB-lite"/>
    </source>
</evidence>
<dbReference type="Proteomes" id="UP000012073">
    <property type="component" value="Unassembled WGS sequence"/>
</dbReference>
<feature type="region of interest" description="Disordered" evidence="1">
    <location>
        <begin position="256"/>
        <end position="278"/>
    </location>
</feature>
<feature type="region of interest" description="Disordered" evidence="1">
    <location>
        <begin position="361"/>
        <end position="404"/>
    </location>
</feature>
<accession>R7QJV8</accession>
<sequence>MSRDKPIPNGVTSLDRGRSATSYFVCHIAIANCAFCNALALFFSQDIHVRPLQCSMCFSPNTRSYSLPQLSTDIFPLSVLPTTFSPRKPYSRSYKGVFFGTPGNLGNARGVAFTFLTATIHFFLPSTSSASSPCPCIHFYGHASRTLSSFPPSLLTASFAAAISSAPAPTLFCANNTPPTFASSTHSSQQPRISANDRATTASYRPRCILLCPTSSALRHTDVTLPRASSRPTMSWKRVFLRAASSSVTSHCGLAMARTRPGNPAPVPTSTTRSPVAAAAAAASASSAGSRQSPSMTCLSSTASRVRIAVRLYRLLSLSSRSVSRTRVLSRATSRPCAWAARRGTACVVVMFCCVAQPRSATRRSGRGPACGWQHVTRAPSRRRDGESDAAGGEPRSHADGAVGGRLRDGLNWATDGFW</sequence>
<name>R7QJV8_CHOCR</name>
<reference evidence="4" key="1">
    <citation type="journal article" date="2013" name="Proc. Natl. Acad. Sci. U.S.A.">
        <title>Genome structure and metabolic features in the red seaweed Chondrus crispus shed light on evolution of the Archaeplastida.</title>
        <authorList>
            <person name="Collen J."/>
            <person name="Porcel B."/>
            <person name="Carre W."/>
            <person name="Ball S.G."/>
            <person name="Chaparro C."/>
            <person name="Tonon T."/>
            <person name="Barbeyron T."/>
            <person name="Michel G."/>
            <person name="Noel B."/>
            <person name="Valentin K."/>
            <person name="Elias M."/>
            <person name="Artiguenave F."/>
            <person name="Arun A."/>
            <person name="Aury J.M."/>
            <person name="Barbosa-Neto J.F."/>
            <person name="Bothwell J.H."/>
            <person name="Bouget F.Y."/>
            <person name="Brillet L."/>
            <person name="Cabello-Hurtado F."/>
            <person name="Capella-Gutierrez S."/>
            <person name="Charrier B."/>
            <person name="Cladiere L."/>
            <person name="Cock J.M."/>
            <person name="Coelho S.M."/>
            <person name="Colleoni C."/>
            <person name="Czjzek M."/>
            <person name="Da Silva C."/>
            <person name="Delage L."/>
            <person name="Denoeud F."/>
            <person name="Deschamps P."/>
            <person name="Dittami S.M."/>
            <person name="Gabaldon T."/>
            <person name="Gachon C.M."/>
            <person name="Groisillier A."/>
            <person name="Herve C."/>
            <person name="Jabbari K."/>
            <person name="Katinka M."/>
            <person name="Kloareg B."/>
            <person name="Kowalczyk N."/>
            <person name="Labadie K."/>
            <person name="Leblanc C."/>
            <person name="Lopez P.J."/>
            <person name="McLachlan D.H."/>
            <person name="Meslet-Cladiere L."/>
            <person name="Moustafa A."/>
            <person name="Nehr Z."/>
            <person name="Nyvall Collen P."/>
            <person name="Panaud O."/>
            <person name="Partensky F."/>
            <person name="Poulain J."/>
            <person name="Rensing S.A."/>
            <person name="Rousvoal S."/>
            <person name="Samson G."/>
            <person name="Symeonidi A."/>
            <person name="Weissenbach J."/>
            <person name="Zambounis A."/>
            <person name="Wincker P."/>
            <person name="Boyen C."/>
        </authorList>
    </citation>
    <scope>NUCLEOTIDE SEQUENCE [LARGE SCALE GENOMIC DNA]</scope>
    <source>
        <strain evidence="4">cv. Stackhouse</strain>
    </source>
</reference>